<dbReference type="PROSITE" id="PS50042">
    <property type="entry name" value="CNMP_BINDING_3"/>
    <property type="match status" value="1"/>
</dbReference>
<dbReference type="GO" id="GO:0005829">
    <property type="term" value="C:cytosol"/>
    <property type="evidence" value="ECO:0007669"/>
    <property type="project" value="TreeGrafter"/>
</dbReference>
<dbReference type="RefSeq" id="WP_022636903.1">
    <property type="nucleotide sequence ID" value="NZ_ASJR01000011.1"/>
</dbReference>
<feature type="domain" description="Cyclic nucleotide-binding" evidence="1">
    <location>
        <begin position="628"/>
        <end position="748"/>
    </location>
</feature>
<keyword evidence="3" id="KW-1185">Reference proteome</keyword>
<protein>
    <recommendedName>
        <fullName evidence="1">Cyclic nucleotide-binding domain-containing protein</fullName>
    </recommendedName>
</protein>
<evidence type="ECO:0000259" key="1">
    <source>
        <dbReference type="PROSITE" id="PS50042"/>
    </source>
</evidence>
<evidence type="ECO:0000313" key="3">
    <source>
        <dbReference type="Proteomes" id="UP000017148"/>
    </source>
</evidence>
<dbReference type="Pfam" id="PF00027">
    <property type="entry name" value="cNMP_binding"/>
    <property type="match status" value="1"/>
</dbReference>
<evidence type="ECO:0000313" key="2">
    <source>
        <dbReference type="EMBL" id="ERP31584.1"/>
    </source>
</evidence>
<dbReference type="eggNOG" id="COG0664">
    <property type="taxonomic scope" value="Bacteria"/>
</dbReference>
<dbReference type="SMART" id="SM00100">
    <property type="entry name" value="cNMP"/>
    <property type="match status" value="1"/>
</dbReference>
<dbReference type="EMBL" id="ASJR01000011">
    <property type="protein sequence ID" value="ERP31584.1"/>
    <property type="molecule type" value="Genomic_DNA"/>
</dbReference>
<organism evidence="2 3">
    <name type="scientific">Chitinivibrio alkaliphilus ACht1</name>
    <dbReference type="NCBI Taxonomy" id="1313304"/>
    <lineage>
        <taxon>Bacteria</taxon>
        <taxon>Pseudomonadati</taxon>
        <taxon>Fibrobacterota</taxon>
        <taxon>Chitinivibrionia</taxon>
        <taxon>Chitinivibrionales</taxon>
        <taxon>Chitinivibrionaceae</taxon>
        <taxon>Chitinivibrio</taxon>
    </lineage>
</organism>
<dbReference type="STRING" id="1313304.CALK_1447"/>
<dbReference type="CDD" id="cd00038">
    <property type="entry name" value="CAP_ED"/>
    <property type="match status" value="1"/>
</dbReference>
<dbReference type="InterPro" id="IPR000595">
    <property type="entry name" value="cNMP-bd_dom"/>
</dbReference>
<dbReference type="InterPro" id="IPR014710">
    <property type="entry name" value="RmlC-like_jellyroll"/>
</dbReference>
<accession>U7D4Y9</accession>
<name>U7D4Y9_9BACT</name>
<dbReference type="GO" id="GO:0003700">
    <property type="term" value="F:DNA-binding transcription factor activity"/>
    <property type="evidence" value="ECO:0007669"/>
    <property type="project" value="TreeGrafter"/>
</dbReference>
<dbReference type="AlphaFoldDB" id="U7D4Y9"/>
<reference evidence="2 3" key="1">
    <citation type="journal article" date="2013" name="Environ. Microbiol.">
        <title>Genome analysis of Chitinivibrio alkaliphilus gen. nov., sp. nov., a novel extremely haloalkaliphilic anaerobic chitinolytic bacterium from the candidate phylum Termite Group 3.</title>
        <authorList>
            <person name="Sorokin D.Y."/>
            <person name="Gumerov V.M."/>
            <person name="Rakitin A.L."/>
            <person name="Beletsky A.V."/>
            <person name="Damste J.S."/>
            <person name="Muyzer G."/>
            <person name="Mardanov A.V."/>
            <person name="Ravin N.V."/>
        </authorList>
    </citation>
    <scope>NUCLEOTIDE SEQUENCE [LARGE SCALE GENOMIC DNA]</scope>
    <source>
        <strain evidence="2 3">ACht1</strain>
    </source>
</reference>
<proteinExistence type="predicted"/>
<dbReference type="PANTHER" id="PTHR24567">
    <property type="entry name" value="CRP FAMILY TRANSCRIPTIONAL REGULATORY PROTEIN"/>
    <property type="match status" value="1"/>
</dbReference>
<dbReference type="InterPro" id="IPR018490">
    <property type="entry name" value="cNMP-bd_dom_sf"/>
</dbReference>
<dbReference type="OrthoDB" id="6978933at2"/>
<dbReference type="Gene3D" id="2.60.120.10">
    <property type="entry name" value="Jelly Rolls"/>
    <property type="match status" value="1"/>
</dbReference>
<comment type="caution">
    <text evidence="2">The sequence shown here is derived from an EMBL/GenBank/DDBJ whole genome shotgun (WGS) entry which is preliminary data.</text>
</comment>
<sequence length="764" mass="88206">MPRALSLGATLFLVFMAFSGSTIEFGIPFFLLLFLQVVRYTFFENFFSPIYQMFFAAIDKEKRGRSKTVIEGIIKPAAIIGSAILLILYQDSPWLIISTVSLSGWLMFYFGKKIQNTYIRTLTTGATYQKSNLNYNLYSTLAQNLASHEIKDMTALLTNYDSYERDIKRFLVNILLHSDEKDLEALVVQIARKETDLGIMKIIARSCGELSTIPRTQIISHYLTVSKPEVYNQLLLSLFYNDIPIDDYRDTIWSRFILTENPRDKYYAILALSTHSVVDKSWARTYFSSLISEPDTPFQERQYGIMGLLHLRKHGISEEVLNNLGYFDNEKVSHIVDAIFTKANDMELERLLYLCQYFETTKRRIIIKKLRTLPRDKVVVLNNFIKEYPQAAINPQIIEALVALRTKYYQSISPHEWSHYHGIRAYAQAQCEKAYLKASVYYTACTKVPHIKKSPVTNLMEEYLRGELLDAGHTVFNTLVILEGASFLTKARQEFSLYDSDDRASLVELIEMLPNSSLKDILIPILEDSPWKTYSEVGQRFFNITAGTELFFETTNRWHQKVVLLWHYTYFSYTETTAAQAKRFFKQMENKNLYIIEKVLDETTKEGDLKRETLEIVEKIIFFKTIAIFKNVLAKDLVHIAEQARLLHCKPGEIVSRQGDKAVHLFLIYEGTLDIIQNVGQPHSKHMSSRTTGESYGEAGALSRGIRRASAVARDNCTLFVIEYSDLRKAMTSTPSMAESFIRFMGQKILDKESIHEERKREDF</sequence>
<dbReference type="InterPro" id="IPR050397">
    <property type="entry name" value="Env_Response_Regulators"/>
</dbReference>
<dbReference type="SUPFAM" id="SSF51206">
    <property type="entry name" value="cAMP-binding domain-like"/>
    <property type="match status" value="1"/>
</dbReference>
<gene>
    <name evidence="2" type="ORF">CALK_1447</name>
</gene>
<dbReference type="Proteomes" id="UP000017148">
    <property type="component" value="Unassembled WGS sequence"/>
</dbReference>
<dbReference type="PANTHER" id="PTHR24567:SF26">
    <property type="entry name" value="REGULATORY PROTEIN YEIL"/>
    <property type="match status" value="1"/>
</dbReference>